<dbReference type="PROSITE" id="PS00630">
    <property type="entry name" value="IMP_2"/>
    <property type="match status" value="1"/>
</dbReference>
<keyword evidence="3 4" id="KW-0460">Magnesium</keyword>
<dbReference type="Proteomes" id="UP000592294">
    <property type="component" value="Unassembled WGS sequence"/>
</dbReference>
<evidence type="ECO:0000313" key="5">
    <source>
        <dbReference type="EMBL" id="NVZ08035.1"/>
    </source>
</evidence>
<comment type="similarity">
    <text evidence="1">Belongs to the inositol monophosphatase superfamily.</text>
</comment>
<comment type="caution">
    <text evidence="5">The sequence shown here is derived from an EMBL/GenBank/DDBJ whole genome shotgun (WGS) entry which is preliminary data.</text>
</comment>
<dbReference type="RefSeq" id="WP_176974825.1">
    <property type="nucleotide sequence ID" value="NZ_JABZEO010000001.1"/>
</dbReference>
<proteinExistence type="inferred from homology"/>
<protein>
    <submittedName>
        <fullName evidence="5">Inositol monophosphatase family protein</fullName>
    </submittedName>
</protein>
<dbReference type="InterPro" id="IPR020550">
    <property type="entry name" value="Inositol_monophosphatase_CS"/>
</dbReference>
<feature type="binding site" evidence="4">
    <location>
        <position position="87"/>
    </location>
    <ligand>
        <name>Mg(2+)</name>
        <dbReference type="ChEBI" id="CHEBI:18420"/>
        <label>1</label>
        <note>catalytic</note>
    </ligand>
</feature>
<feature type="binding site" evidence="4">
    <location>
        <position position="90"/>
    </location>
    <ligand>
        <name>Mg(2+)</name>
        <dbReference type="ChEBI" id="CHEBI:18420"/>
        <label>2</label>
    </ligand>
</feature>
<dbReference type="InterPro" id="IPR000760">
    <property type="entry name" value="Inositol_monophosphatase-like"/>
</dbReference>
<dbReference type="CDD" id="cd01637">
    <property type="entry name" value="IMPase_like"/>
    <property type="match status" value="1"/>
</dbReference>
<dbReference type="GO" id="GO:0008934">
    <property type="term" value="F:inositol monophosphate 1-phosphatase activity"/>
    <property type="evidence" value="ECO:0007669"/>
    <property type="project" value="TreeGrafter"/>
</dbReference>
<feature type="binding site" evidence="4">
    <location>
        <position position="211"/>
    </location>
    <ligand>
        <name>Mg(2+)</name>
        <dbReference type="ChEBI" id="CHEBI:18420"/>
        <label>1</label>
        <note>catalytic</note>
    </ligand>
</feature>
<dbReference type="PRINTS" id="PR00377">
    <property type="entry name" value="IMPHPHTASES"/>
</dbReference>
<dbReference type="AlphaFoldDB" id="A0A850R5G1"/>
<organism evidence="5 6">
    <name type="scientific">Allochromatium humboldtianum</name>
    <dbReference type="NCBI Taxonomy" id="504901"/>
    <lineage>
        <taxon>Bacteria</taxon>
        <taxon>Pseudomonadati</taxon>
        <taxon>Pseudomonadota</taxon>
        <taxon>Gammaproteobacteria</taxon>
        <taxon>Chromatiales</taxon>
        <taxon>Chromatiaceae</taxon>
        <taxon>Allochromatium</taxon>
    </lineage>
</organism>
<dbReference type="GO" id="GO:0007165">
    <property type="term" value="P:signal transduction"/>
    <property type="evidence" value="ECO:0007669"/>
    <property type="project" value="TreeGrafter"/>
</dbReference>
<comment type="cofactor">
    <cofactor evidence="4">
        <name>Mg(2+)</name>
        <dbReference type="ChEBI" id="CHEBI:18420"/>
    </cofactor>
</comment>
<sequence length="270" mass="29489">MIAEPTHLARLLRDTAATAILPNWKGIAARHKSDGSFVTESDLAAQRYLTEALARDFPGIPLLGEEMTPVEQERMLRNADSALWVVDPLDGTSNYAAGFPAFSISLALIKGGRPVLGAILDPVRDECFVAARGQGAWLNDEPIRPFAPSRSVRDCLAMVDLKRLPPELLRAVTRQTCFSSQRYLGSVALEWCWLAAGRFQLYLHGGQKLWDYAAGRLIADEAGAAAWHLIPDSLEPSPEITLEPRLAIAAANTELLHAWSHCLGLAVDVD</sequence>
<dbReference type="GO" id="GO:0006020">
    <property type="term" value="P:inositol metabolic process"/>
    <property type="evidence" value="ECO:0007669"/>
    <property type="project" value="TreeGrafter"/>
</dbReference>
<keyword evidence="2 4" id="KW-0479">Metal-binding</keyword>
<dbReference type="PANTHER" id="PTHR20854">
    <property type="entry name" value="INOSITOL MONOPHOSPHATASE"/>
    <property type="match status" value="1"/>
</dbReference>
<evidence type="ECO:0000256" key="3">
    <source>
        <dbReference type="ARBA" id="ARBA00022842"/>
    </source>
</evidence>
<dbReference type="PANTHER" id="PTHR20854:SF4">
    <property type="entry name" value="INOSITOL-1-MONOPHOSPHATASE-RELATED"/>
    <property type="match status" value="1"/>
</dbReference>
<feature type="binding site" evidence="4">
    <location>
        <position position="89"/>
    </location>
    <ligand>
        <name>Mg(2+)</name>
        <dbReference type="ChEBI" id="CHEBI:18420"/>
        <label>1</label>
        <note>catalytic</note>
    </ligand>
</feature>
<reference evidence="5 6" key="1">
    <citation type="submission" date="2020-06" db="EMBL/GenBank/DDBJ databases">
        <title>Whole-genome sequence of Allochromatium humboldtianum DSM 21881, type strain.</title>
        <authorList>
            <person name="Kyndt J.A."/>
            <person name="Meyer T.E."/>
        </authorList>
    </citation>
    <scope>NUCLEOTIDE SEQUENCE [LARGE SCALE GENOMIC DNA]</scope>
    <source>
        <strain evidence="5 6">DSM 21881</strain>
    </source>
</reference>
<evidence type="ECO:0000256" key="4">
    <source>
        <dbReference type="PIRSR" id="PIRSR600760-2"/>
    </source>
</evidence>
<evidence type="ECO:0000256" key="2">
    <source>
        <dbReference type="ARBA" id="ARBA00022723"/>
    </source>
</evidence>
<gene>
    <name evidence="5" type="ORF">HW932_02015</name>
</gene>
<dbReference type="EMBL" id="JABZEO010000001">
    <property type="protein sequence ID" value="NVZ08035.1"/>
    <property type="molecule type" value="Genomic_DNA"/>
</dbReference>
<dbReference type="GO" id="GO:0046872">
    <property type="term" value="F:metal ion binding"/>
    <property type="evidence" value="ECO:0007669"/>
    <property type="project" value="UniProtKB-KW"/>
</dbReference>
<feature type="binding site" evidence="4">
    <location>
        <position position="65"/>
    </location>
    <ligand>
        <name>Mg(2+)</name>
        <dbReference type="ChEBI" id="CHEBI:18420"/>
        <label>1</label>
        <note>catalytic</note>
    </ligand>
</feature>
<evidence type="ECO:0000256" key="1">
    <source>
        <dbReference type="ARBA" id="ARBA00009759"/>
    </source>
</evidence>
<accession>A0A850R5G1</accession>
<dbReference type="Gene3D" id="3.40.190.80">
    <property type="match status" value="1"/>
</dbReference>
<name>A0A850R5G1_9GAMM</name>
<dbReference type="Pfam" id="PF00459">
    <property type="entry name" value="Inositol_P"/>
    <property type="match status" value="1"/>
</dbReference>
<evidence type="ECO:0000313" key="6">
    <source>
        <dbReference type="Proteomes" id="UP000592294"/>
    </source>
</evidence>
<dbReference type="SUPFAM" id="SSF56655">
    <property type="entry name" value="Carbohydrate phosphatase"/>
    <property type="match status" value="1"/>
</dbReference>
<dbReference type="Gene3D" id="3.30.540.10">
    <property type="entry name" value="Fructose-1,6-Bisphosphatase, subunit A, domain 1"/>
    <property type="match status" value="1"/>
</dbReference>
<keyword evidence="6" id="KW-1185">Reference proteome</keyword>
<dbReference type="GO" id="GO:0046854">
    <property type="term" value="P:phosphatidylinositol phosphate biosynthetic process"/>
    <property type="evidence" value="ECO:0007669"/>
    <property type="project" value="InterPro"/>
</dbReference>